<dbReference type="Proteomes" id="UP000054266">
    <property type="component" value="Unassembled WGS sequence"/>
</dbReference>
<dbReference type="EMBL" id="KN846956">
    <property type="protein sequence ID" value="KIW71974.1"/>
    <property type="molecule type" value="Genomic_DNA"/>
</dbReference>
<dbReference type="AlphaFoldDB" id="A0A0D2GI34"/>
<gene>
    <name evidence="1" type="ORF">PV04_00199</name>
</gene>
<reference evidence="1 2" key="1">
    <citation type="submission" date="2015-01" db="EMBL/GenBank/DDBJ databases">
        <title>The Genome Sequence of Capronia semiimmersa CBS27337.</title>
        <authorList>
            <consortium name="The Broad Institute Genomics Platform"/>
            <person name="Cuomo C."/>
            <person name="de Hoog S."/>
            <person name="Gorbushina A."/>
            <person name="Stielow B."/>
            <person name="Teixiera M."/>
            <person name="Abouelleil A."/>
            <person name="Chapman S.B."/>
            <person name="Priest M."/>
            <person name="Young S.K."/>
            <person name="Wortman J."/>
            <person name="Nusbaum C."/>
            <person name="Birren B."/>
        </authorList>
    </citation>
    <scope>NUCLEOTIDE SEQUENCE [LARGE SCALE GENOMIC DNA]</scope>
    <source>
        <strain evidence="1 2">CBS 27337</strain>
    </source>
</reference>
<accession>A0A0D2GI34</accession>
<organism evidence="1 2">
    <name type="scientific">Phialophora macrospora</name>
    <dbReference type="NCBI Taxonomy" id="1851006"/>
    <lineage>
        <taxon>Eukaryota</taxon>
        <taxon>Fungi</taxon>
        <taxon>Dikarya</taxon>
        <taxon>Ascomycota</taxon>
        <taxon>Pezizomycotina</taxon>
        <taxon>Eurotiomycetes</taxon>
        <taxon>Chaetothyriomycetidae</taxon>
        <taxon>Chaetothyriales</taxon>
        <taxon>Herpotrichiellaceae</taxon>
        <taxon>Phialophora</taxon>
    </lineage>
</organism>
<sequence>MGIRSLLSAIPNTVLLSLTSVLSRLVRERVACSLRLRSNASRPIQKLVSFIGEGRTRQTHTQNWSATFRSTATNLIWQDDGDLSGYDCAVTATHGMVLNHALRLLMNDRNASTCLSWTPRDCARSYTSWI</sequence>
<name>A0A0D2GI34_9EURO</name>
<protein>
    <submittedName>
        <fullName evidence="1">Uncharacterized protein</fullName>
    </submittedName>
</protein>
<keyword evidence="2" id="KW-1185">Reference proteome</keyword>
<evidence type="ECO:0000313" key="1">
    <source>
        <dbReference type="EMBL" id="KIW71974.1"/>
    </source>
</evidence>
<proteinExistence type="predicted"/>
<dbReference type="HOGENOM" id="CLU_1937895_0_0_1"/>
<evidence type="ECO:0000313" key="2">
    <source>
        <dbReference type="Proteomes" id="UP000054266"/>
    </source>
</evidence>